<evidence type="ECO:0000313" key="2">
    <source>
        <dbReference type="Proteomes" id="UP000094112"/>
    </source>
</evidence>
<protein>
    <submittedName>
        <fullName evidence="1">Uncharacterized protein</fullName>
    </submittedName>
</protein>
<dbReference type="Proteomes" id="UP000094112">
    <property type="component" value="Unassembled WGS sequence"/>
</dbReference>
<accession>A0A1E3P7U4</accession>
<sequence length="54" mass="6239">MNCCLQILDLVLYQDSEFRHLFSLKNHEQLGDGGLVFHYESRVLNKQIGTMLNG</sequence>
<dbReference type="AlphaFoldDB" id="A0A1E3P7U4"/>
<name>A0A1E3P7U4_WICAA</name>
<evidence type="ECO:0000313" key="1">
    <source>
        <dbReference type="EMBL" id="ODQ61491.1"/>
    </source>
</evidence>
<organism evidence="1 2">
    <name type="scientific">Wickerhamomyces anomalus (strain ATCC 58044 / CBS 1984 / NCYC 433 / NRRL Y-366-8)</name>
    <name type="common">Yeast</name>
    <name type="synonym">Hansenula anomala</name>
    <dbReference type="NCBI Taxonomy" id="683960"/>
    <lineage>
        <taxon>Eukaryota</taxon>
        <taxon>Fungi</taxon>
        <taxon>Dikarya</taxon>
        <taxon>Ascomycota</taxon>
        <taxon>Saccharomycotina</taxon>
        <taxon>Saccharomycetes</taxon>
        <taxon>Phaffomycetales</taxon>
        <taxon>Wickerhamomycetaceae</taxon>
        <taxon>Wickerhamomyces</taxon>
    </lineage>
</organism>
<dbReference type="GeneID" id="30203518"/>
<dbReference type="EMBL" id="KV454209">
    <property type="protein sequence ID" value="ODQ61491.1"/>
    <property type="molecule type" value="Genomic_DNA"/>
</dbReference>
<dbReference type="RefSeq" id="XP_019040698.1">
    <property type="nucleotide sequence ID" value="XM_019186272.1"/>
</dbReference>
<reference evidence="1 2" key="1">
    <citation type="journal article" date="2016" name="Proc. Natl. Acad. Sci. U.S.A.">
        <title>Comparative genomics of biotechnologically important yeasts.</title>
        <authorList>
            <person name="Riley R."/>
            <person name="Haridas S."/>
            <person name="Wolfe K.H."/>
            <person name="Lopes M.R."/>
            <person name="Hittinger C.T."/>
            <person name="Goeker M."/>
            <person name="Salamov A.A."/>
            <person name="Wisecaver J.H."/>
            <person name="Long T.M."/>
            <person name="Calvey C.H."/>
            <person name="Aerts A.L."/>
            <person name="Barry K.W."/>
            <person name="Choi C."/>
            <person name="Clum A."/>
            <person name="Coughlan A.Y."/>
            <person name="Deshpande S."/>
            <person name="Douglass A.P."/>
            <person name="Hanson S.J."/>
            <person name="Klenk H.-P."/>
            <person name="LaButti K.M."/>
            <person name="Lapidus A."/>
            <person name="Lindquist E.A."/>
            <person name="Lipzen A.M."/>
            <person name="Meier-Kolthoff J.P."/>
            <person name="Ohm R.A."/>
            <person name="Otillar R.P."/>
            <person name="Pangilinan J.L."/>
            <person name="Peng Y."/>
            <person name="Rokas A."/>
            <person name="Rosa C.A."/>
            <person name="Scheuner C."/>
            <person name="Sibirny A.A."/>
            <person name="Slot J.C."/>
            <person name="Stielow J.B."/>
            <person name="Sun H."/>
            <person name="Kurtzman C.P."/>
            <person name="Blackwell M."/>
            <person name="Grigoriev I.V."/>
            <person name="Jeffries T.W."/>
        </authorList>
    </citation>
    <scope>NUCLEOTIDE SEQUENCE [LARGE SCALE GENOMIC DNA]</scope>
    <source>
        <strain evidence="2">ATCC 58044 / CBS 1984 / NCYC 433 / NRRL Y-366-8</strain>
    </source>
</reference>
<keyword evidence="2" id="KW-1185">Reference proteome</keyword>
<proteinExistence type="predicted"/>
<gene>
    <name evidence="1" type="ORF">WICANDRAFT_91033</name>
</gene>